<evidence type="ECO:0000259" key="4">
    <source>
        <dbReference type="PROSITE" id="PS50405"/>
    </source>
</evidence>
<proteinExistence type="inferred from homology"/>
<dbReference type="Proteomes" id="UP000655420">
    <property type="component" value="Unassembled WGS sequence"/>
</dbReference>
<dbReference type="Gene3D" id="3.40.30.10">
    <property type="entry name" value="Glutaredoxin"/>
    <property type="match status" value="1"/>
</dbReference>
<dbReference type="EMBL" id="JAEHHL010000002">
    <property type="protein sequence ID" value="MBK0398576.1"/>
    <property type="molecule type" value="Genomic_DNA"/>
</dbReference>
<dbReference type="PANTHER" id="PTHR44051:SF19">
    <property type="entry name" value="DISULFIDE-BOND OXIDOREDUCTASE YFCG"/>
    <property type="match status" value="1"/>
</dbReference>
<evidence type="ECO:0000259" key="3">
    <source>
        <dbReference type="PROSITE" id="PS50404"/>
    </source>
</evidence>
<keyword evidence="6" id="KW-1185">Reference proteome</keyword>
<dbReference type="RefSeq" id="WP_200607961.1">
    <property type="nucleotide sequence ID" value="NZ_JAEHHL010000002.1"/>
</dbReference>
<dbReference type="SUPFAM" id="SSF52833">
    <property type="entry name" value="Thioredoxin-like"/>
    <property type="match status" value="1"/>
</dbReference>
<dbReference type="Pfam" id="PF13410">
    <property type="entry name" value="GST_C_2"/>
    <property type="match status" value="1"/>
</dbReference>
<dbReference type="InterPro" id="IPR004045">
    <property type="entry name" value="Glutathione_S-Trfase_N"/>
</dbReference>
<dbReference type="SFLD" id="SFLDG01150">
    <property type="entry name" value="Main.1:_Beta-like"/>
    <property type="match status" value="1"/>
</dbReference>
<dbReference type="FunFam" id="3.40.30.10:FF:000039">
    <property type="entry name" value="Glutathione S-transferase domain"/>
    <property type="match status" value="1"/>
</dbReference>
<dbReference type="CDD" id="cd03047">
    <property type="entry name" value="GST_N_2"/>
    <property type="match status" value="1"/>
</dbReference>
<accession>A0A8J7M501</accession>
<dbReference type="SFLD" id="SFLDS00019">
    <property type="entry name" value="Glutathione_Transferase_(cytos"/>
    <property type="match status" value="1"/>
</dbReference>
<dbReference type="GO" id="GO:0016740">
    <property type="term" value="F:transferase activity"/>
    <property type="evidence" value="ECO:0007669"/>
    <property type="project" value="UniProtKB-KW"/>
</dbReference>
<gene>
    <name evidence="5" type="ORF">H0I76_05205</name>
</gene>
<dbReference type="InterPro" id="IPR036249">
    <property type="entry name" value="Thioredoxin-like_sf"/>
</dbReference>
<organism evidence="5 6">
    <name type="scientific">Thermohalobaculum xanthum</name>
    <dbReference type="NCBI Taxonomy" id="2753746"/>
    <lineage>
        <taxon>Bacteria</taxon>
        <taxon>Pseudomonadati</taxon>
        <taxon>Pseudomonadota</taxon>
        <taxon>Alphaproteobacteria</taxon>
        <taxon>Rhodobacterales</taxon>
        <taxon>Paracoccaceae</taxon>
        <taxon>Thermohalobaculum</taxon>
    </lineage>
</organism>
<evidence type="ECO:0000313" key="6">
    <source>
        <dbReference type="Proteomes" id="UP000655420"/>
    </source>
</evidence>
<sequence length="212" mass="23802">MITVWGRATSSNVQIVMWALGELGLEANRIDVGGAYGGTDTAEYRALNPNGLVPTFRDDEVTLWESAAILRYLAARHGDEAFWPRDPVRRAALDMWAEWMKTTFIPAFNYGVFWPLVRVREAERDPAAIAATIEKVKPLAAMLDARIGEGPYLGGEALSFADIMVGHQLYRYDTLEFDKAATPNLDAYYQRLTARPAYARHAMVSYEPLRVK</sequence>
<evidence type="ECO:0000256" key="2">
    <source>
        <dbReference type="ARBA" id="ARBA00022679"/>
    </source>
</evidence>
<reference evidence="5" key="1">
    <citation type="submission" date="2020-12" db="EMBL/GenBank/DDBJ databases">
        <title>Bacterial taxonomy.</title>
        <authorList>
            <person name="Pan X."/>
        </authorList>
    </citation>
    <scope>NUCLEOTIDE SEQUENCE</scope>
    <source>
        <strain evidence="5">M0105</strain>
    </source>
</reference>
<feature type="domain" description="GST C-terminal" evidence="4">
    <location>
        <begin position="86"/>
        <end position="212"/>
    </location>
</feature>
<comment type="caution">
    <text evidence="5">The sequence shown here is derived from an EMBL/GenBank/DDBJ whole genome shotgun (WGS) entry which is preliminary data.</text>
</comment>
<dbReference type="SFLD" id="SFLDG00358">
    <property type="entry name" value="Main_(cytGST)"/>
    <property type="match status" value="1"/>
</dbReference>
<feature type="domain" description="GST N-terminal" evidence="3">
    <location>
        <begin position="1"/>
        <end position="81"/>
    </location>
</feature>
<evidence type="ECO:0000256" key="1">
    <source>
        <dbReference type="ARBA" id="ARBA00007409"/>
    </source>
</evidence>
<dbReference type="Gene3D" id="1.20.1050.10">
    <property type="match status" value="1"/>
</dbReference>
<dbReference type="InterPro" id="IPR010987">
    <property type="entry name" value="Glutathione-S-Trfase_C-like"/>
</dbReference>
<dbReference type="PROSITE" id="PS50404">
    <property type="entry name" value="GST_NTER"/>
    <property type="match status" value="1"/>
</dbReference>
<dbReference type="AlphaFoldDB" id="A0A8J7M501"/>
<comment type="similarity">
    <text evidence="1">Belongs to the GST superfamily.</text>
</comment>
<dbReference type="InterPro" id="IPR036282">
    <property type="entry name" value="Glutathione-S-Trfase_C_sf"/>
</dbReference>
<dbReference type="PANTHER" id="PTHR44051">
    <property type="entry name" value="GLUTATHIONE S-TRANSFERASE-RELATED"/>
    <property type="match status" value="1"/>
</dbReference>
<evidence type="ECO:0000313" key="5">
    <source>
        <dbReference type="EMBL" id="MBK0398576.1"/>
    </source>
</evidence>
<dbReference type="SUPFAM" id="SSF47616">
    <property type="entry name" value="GST C-terminal domain-like"/>
    <property type="match status" value="1"/>
</dbReference>
<dbReference type="PROSITE" id="PS50405">
    <property type="entry name" value="GST_CTER"/>
    <property type="match status" value="1"/>
</dbReference>
<dbReference type="InterPro" id="IPR040079">
    <property type="entry name" value="Glutathione_S-Trfase"/>
</dbReference>
<dbReference type="Pfam" id="PF02798">
    <property type="entry name" value="GST_N"/>
    <property type="match status" value="1"/>
</dbReference>
<keyword evidence="2" id="KW-0808">Transferase</keyword>
<name>A0A8J7M501_9RHOB</name>
<protein>
    <submittedName>
        <fullName evidence="5">Glutathione S-transferase family protein</fullName>
    </submittedName>
</protein>